<accession>A0A0K1PKC2</accession>
<dbReference type="Gene3D" id="1.10.150.240">
    <property type="entry name" value="Putative phosphatase, domain 2"/>
    <property type="match status" value="1"/>
</dbReference>
<comment type="cofactor">
    <cofactor evidence="1">
        <name>Mg(2+)</name>
        <dbReference type="ChEBI" id="CHEBI:18420"/>
    </cofactor>
</comment>
<keyword evidence="6" id="KW-1185">Reference proteome</keyword>
<dbReference type="GO" id="GO:0003824">
    <property type="term" value="F:catalytic activity"/>
    <property type="evidence" value="ECO:0007669"/>
    <property type="project" value="UniProtKB-ARBA"/>
</dbReference>
<dbReference type="InterPro" id="IPR006439">
    <property type="entry name" value="HAD-SF_hydro_IA"/>
</dbReference>
<gene>
    <name evidence="5" type="ORF">AKJ09_00631</name>
</gene>
<dbReference type="RefSeq" id="WP_146645637.1">
    <property type="nucleotide sequence ID" value="NZ_CP012333.1"/>
</dbReference>
<proteinExistence type="inferred from homology"/>
<dbReference type="KEGG" id="llu:AKJ09_00631"/>
<dbReference type="SFLD" id="SFLDS00003">
    <property type="entry name" value="Haloacid_Dehalogenase"/>
    <property type="match status" value="1"/>
</dbReference>
<dbReference type="Pfam" id="PF13419">
    <property type="entry name" value="HAD_2"/>
    <property type="match status" value="1"/>
</dbReference>
<dbReference type="SFLD" id="SFLDG01129">
    <property type="entry name" value="C1.5:_HAD__Beta-PGM__Phosphata"/>
    <property type="match status" value="1"/>
</dbReference>
<dbReference type="PANTHER" id="PTHR46193:SF10">
    <property type="entry name" value="6-PHOSPHOGLUCONATE PHOSPHATASE"/>
    <property type="match status" value="1"/>
</dbReference>
<evidence type="ECO:0000256" key="4">
    <source>
        <dbReference type="ARBA" id="ARBA00022842"/>
    </source>
</evidence>
<organism evidence="5 6">
    <name type="scientific">Labilithrix luteola</name>
    <dbReference type="NCBI Taxonomy" id="1391654"/>
    <lineage>
        <taxon>Bacteria</taxon>
        <taxon>Pseudomonadati</taxon>
        <taxon>Myxococcota</taxon>
        <taxon>Polyangia</taxon>
        <taxon>Polyangiales</taxon>
        <taxon>Labilitrichaceae</taxon>
        <taxon>Labilithrix</taxon>
    </lineage>
</organism>
<comment type="similarity">
    <text evidence="2">Belongs to the HAD-like hydrolase superfamily. CbbY/CbbZ/Gph/YieH family.</text>
</comment>
<dbReference type="PRINTS" id="PR00413">
    <property type="entry name" value="HADHALOGNASE"/>
</dbReference>
<name>A0A0K1PKC2_9BACT</name>
<reference evidence="5 6" key="1">
    <citation type="submission" date="2015-08" db="EMBL/GenBank/DDBJ databases">
        <authorList>
            <person name="Babu N.S."/>
            <person name="Beckwith C.J."/>
            <person name="Beseler K.G."/>
            <person name="Brison A."/>
            <person name="Carone J.V."/>
            <person name="Caskin T.P."/>
            <person name="Diamond M."/>
            <person name="Durham M.E."/>
            <person name="Foxe J.M."/>
            <person name="Go M."/>
            <person name="Henderson B.A."/>
            <person name="Jones I.B."/>
            <person name="McGettigan J.A."/>
            <person name="Micheletti S.J."/>
            <person name="Nasrallah M.E."/>
            <person name="Ortiz D."/>
            <person name="Piller C.R."/>
            <person name="Privatt S.R."/>
            <person name="Schneider S.L."/>
            <person name="Sharp S."/>
            <person name="Smith T.C."/>
            <person name="Stanton J.D."/>
            <person name="Ullery H.E."/>
            <person name="Wilson R.J."/>
            <person name="Serrano M.G."/>
            <person name="Buck G."/>
            <person name="Lee V."/>
            <person name="Wang Y."/>
            <person name="Carvalho R."/>
            <person name="Voegtly L."/>
            <person name="Shi R."/>
            <person name="Duckworth R."/>
            <person name="Johnson A."/>
            <person name="Loviza R."/>
            <person name="Walstead R."/>
            <person name="Shah Z."/>
            <person name="Kiflezghi M."/>
            <person name="Wade K."/>
            <person name="Ball S.L."/>
            <person name="Bradley K.W."/>
            <person name="Asai D.J."/>
            <person name="Bowman C.A."/>
            <person name="Russell D.A."/>
            <person name="Pope W.H."/>
            <person name="Jacobs-Sera D."/>
            <person name="Hendrix R.W."/>
            <person name="Hatfull G.F."/>
        </authorList>
    </citation>
    <scope>NUCLEOTIDE SEQUENCE [LARGE SCALE GENOMIC DNA]</scope>
    <source>
        <strain evidence="5 6">DSM 27648</strain>
    </source>
</reference>
<evidence type="ECO:0000256" key="2">
    <source>
        <dbReference type="ARBA" id="ARBA00006171"/>
    </source>
</evidence>
<dbReference type="EMBL" id="CP012333">
    <property type="protein sequence ID" value="AKU93967.1"/>
    <property type="molecule type" value="Genomic_DNA"/>
</dbReference>
<dbReference type="STRING" id="1391654.AKJ09_00631"/>
<evidence type="ECO:0000313" key="6">
    <source>
        <dbReference type="Proteomes" id="UP000064967"/>
    </source>
</evidence>
<dbReference type="InterPro" id="IPR041492">
    <property type="entry name" value="HAD_2"/>
</dbReference>
<evidence type="ECO:0000256" key="1">
    <source>
        <dbReference type="ARBA" id="ARBA00001946"/>
    </source>
</evidence>
<dbReference type="InterPro" id="IPR023198">
    <property type="entry name" value="PGP-like_dom2"/>
</dbReference>
<dbReference type="PANTHER" id="PTHR46193">
    <property type="entry name" value="6-PHOSPHOGLUCONATE PHOSPHATASE"/>
    <property type="match status" value="1"/>
</dbReference>
<keyword evidence="4" id="KW-0460">Magnesium</keyword>
<dbReference type="NCBIfam" id="TIGR01509">
    <property type="entry name" value="HAD-SF-IA-v3"/>
    <property type="match status" value="1"/>
</dbReference>
<dbReference type="InterPro" id="IPR023214">
    <property type="entry name" value="HAD_sf"/>
</dbReference>
<sequence>MSIEAVLFDCDGTLVDSEHLTNQVLVEYLAELGHTMSVLDALDAYVGLKMADCVADLERRFRTTLPPGFVEVFRARTALAFTERLRPIDGADAMLSSLSLPFYVASSGPRQKIEHSLTVTGLLRHFPNANVFTAYEIGHWKPDPAFYRAVLSKLGLRPHQAVVVEDSVAGIRSALGAGLRTIALGPAERLSGDLASALAVPDLARATEALRRLHESPS</sequence>
<protein>
    <submittedName>
        <fullName evidence="5">Putative phosphatase YieH</fullName>
    </submittedName>
</protein>
<evidence type="ECO:0000313" key="5">
    <source>
        <dbReference type="EMBL" id="AKU93967.1"/>
    </source>
</evidence>
<dbReference type="Proteomes" id="UP000064967">
    <property type="component" value="Chromosome"/>
</dbReference>
<dbReference type="InterPro" id="IPR036412">
    <property type="entry name" value="HAD-like_sf"/>
</dbReference>
<dbReference type="Gene3D" id="3.40.50.1000">
    <property type="entry name" value="HAD superfamily/HAD-like"/>
    <property type="match status" value="1"/>
</dbReference>
<dbReference type="InterPro" id="IPR051600">
    <property type="entry name" value="Beta-PGM-like"/>
</dbReference>
<dbReference type="OrthoDB" id="9807630at2"/>
<dbReference type="GO" id="GO:0046872">
    <property type="term" value="F:metal ion binding"/>
    <property type="evidence" value="ECO:0007669"/>
    <property type="project" value="UniProtKB-KW"/>
</dbReference>
<dbReference type="AlphaFoldDB" id="A0A0K1PKC2"/>
<keyword evidence="3" id="KW-0479">Metal-binding</keyword>
<evidence type="ECO:0000256" key="3">
    <source>
        <dbReference type="ARBA" id="ARBA00022723"/>
    </source>
</evidence>
<dbReference type="SUPFAM" id="SSF56784">
    <property type="entry name" value="HAD-like"/>
    <property type="match status" value="1"/>
</dbReference>